<feature type="chain" id="PRO_5009514490" description="Fibronectin type-III domain-containing protein" evidence="1">
    <location>
        <begin position="28"/>
        <end position="374"/>
    </location>
</feature>
<keyword evidence="1" id="KW-0732">Signal</keyword>
<evidence type="ECO:0000313" key="3">
    <source>
        <dbReference type="Proteomes" id="UP000178602"/>
    </source>
</evidence>
<dbReference type="SUPFAM" id="SSF49265">
    <property type="entry name" value="Fibronectin type III"/>
    <property type="match status" value="1"/>
</dbReference>
<dbReference type="InterPro" id="IPR003961">
    <property type="entry name" value="FN3_dom"/>
</dbReference>
<feature type="signal peptide" evidence="1">
    <location>
        <begin position="1"/>
        <end position="27"/>
    </location>
</feature>
<proteinExistence type="predicted"/>
<sequence length="374" mass="39348">MMKLSKIKKRLVMMLCLALLLSSQAFGAGIIMKIPFNGLDAWSGTLNPSYSGPGSVDSANVEFFAGSIPGPNATTGRITPNYTTFGTTHQYDKMDQNGGTVYIRSWDGPPRTQKSYYGKSAGMASASGAQPANQYNVVKFKTDFLADVPKNAPVITSGSESNQRVGYTSDVVLKLSIAFTYDMGTPKIEATTYDVKYWVDPETEPADNDVNRVVNISSTSFSLPDNDPKTSNPFSSGTYHFKVRANNWYGSGPWSTVKDWTTLAGGLTGGGTVSYVLKAGINGIGLPFGGSMNISVNGGAPVAVDSTQKLVTAIGGVTAISVWDATSQKLGGATFDGSGNVTFQTPGYDLNSPLNAGAALYISVGADSSVTLSK</sequence>
<dbReference type="CDD" id="cd00063">
    <property type="entry name" value="FN3"/>
    <property type="match status" value="1"/>
</dbReference>
<dbReference type="InterPro" id="IPR036116">
    <property type="entry name" value="FN3_sf"/>
</dbReference>
<dbReference type="Gene3D" id="2.60.40.10">
    <property type="entry name" value="Immunoglobulins"/>
    <property type="match status" value="1"/>
</dbReference>
<accession>A0A1F4T6D3</accession>
<gene>
    <name evidence="2" type="ORF">A3K49_04775</name>
</gene>
<evidence type="ECO:0000256" key="1">
    <source>
        <dbReference type="SAM" id="SignalP"/>
    </source>
</evidence>
<comment type="caution">
    <text evidence="2">The sequence shown here is derived from an EMBL/GenBank/DDBJ whole genome shotgun (WGS) entry which is preliminary data.</text>
</comment>
<organism evidence="2 3">
    <name type="scientific">candidate division WOR-1 bacterium RIFOXYC12_FULL_54_18</name>
    <dbReference type="NCBI Taxonomy" id="1802584"/>
    <lineage>
        <taxon>Bacteria</taxon>
        <taxon>Bacillati</taxon>
        <taxon>Saganbacteria</taxon>
    </lineage>
</organism>
<evidence type="ECO:0008006" key="4">
    <source>
        <dbReference type="Google" id="ProtNLM"/>
    </source>
</evidence>
<name>A0A1F4T6D3_UNCSA</name>
<protein>
    <recommendedName>
        <fullName evidence="4">Fibronectin type-III domain-containing protein</fullName>
    </recommendedName>
</protein>
<dbReference type="AlphaFoldDB" id="A0A1F4T6D3"/>
<dbReference type="EMBL" id="MEUG01000001">
    <property type="protein sequence ID" value="OGC28278.1"/>
    <property type="molecule type" value="Genomic_DNA"/>
</dbReference>
<dbReference type="Proteomes" id="UP000178602">
    <property type="component" value="Unassembled WGS sequence"/>
</dbReference>
<evidence type="ECO:0000313" key="2">
    <source>
        <dbReference type="EMBL" id="OGC28278.1"/>
    </source>
</evidence>
<reference evidence="2 3" key="1">
    <citation type="journal article" date="2016" name="Nat. Commun.">
        <title>Thousands of microbial genomes shed light on interconnected biogeochemical processes in an aquifer system.</title>
        <authorList>
            <person name="Anantharaman K."/>
            <person name="Brown C.T."/>
            <person name="Hug L.A."/>
            <person name="Sharon I."/>
            <person name="Castelle C.J."/>
            <person name="Probst A.J."/>
            <person name="Thomas B.C."/>
            <person name="Singh A."/>
            <person name="Wilkins M.J."/>
            <person name="Karaoz U."/>
            <person name="Brodie E.L."/>
            <person name="Williams K.H."/>
            <person name="Hubbard S.S."/>
            <person name="Banfield J.F."/>
        </authorList>
    </citation>
    <scope>NUCLEOTIDE SEQUENCE [LARGE SCALE GENOMIC DNA]</scope>
</reference>
<dbReference type="InterPro" id="IPR013783">
    <property type="entry name" value="Ig-like_fold"/>
</dbReference>